<dbReference type="InterPro" id="IPR020635">
    <property type="entry name" value="Tyr_kinase_cat_dom"/>
</dbReference>
<evidence type="ECO:0000313" key="8">
    <source>
        <dbReference type="Proteomes" id="UP000011713"/>
    </source>
</evidence>
<dbReference type="eggNOG" id="KOG4194">
    <property type="taxonomic scope" value="Eukaryota"/>
</dbReference>
<feature type="compositionally biased region" description="Polar residues" evidence="3">
    <location>
        <begin position="844"/>
        <end position="859"/>
    </location>
</feature>
<dbReference type="InterPro" id="IPR000719">
    <property type="entry name" value="Prot_kinase_dom"/>
</dbReference>
<dbReference type="InterPro" id="IPR051681">
    <property type="entry name" value="Ser/Thr_Kinases-Pseudokinases"/>
</dbReference>
<keyword evidence="5" id="KW-0732">Signal</keyword>
<dbReference type="PROSITE" id="PS51450">
    <property type="entry name" value="LRR"/>
    <property type="match status" value="2"/>
</dbReference>
<dbReference type="SMART" id="SM00219">
    <property type="entry name" value="TyrKc"/>
    <property type="match status" value="1"/>
</dbReference>
<evidence type="ECO:0000256" key="3">
    <source>
        <dbReference type="SAM" id="MobiDB-lite"/>
    </source>
</evidence>
<evidence type="ECO:0000256" key="4">
    <source>
        <dbReference type="SAM" id="Phobius"/>
    </source>
</evidence>
<accession>M4BLF5</accession>
<keyword evidence="1" id="KW-0433">Leucine-rich repeat</keyword>
<dbReference type="OMA" id="MGAPSWH"/>
<evidence type="ECO:0000313" key="7">
    <source>
        <dbReference type="EnsemblProtists" id="HpaP807240"/>
    </source>
</evidence>
<dbReference type="GO" id="GO:0004713">
    <property type="term" value="F:protein tyrosine kinase activity"/>
    <property type="evidence" value="ECO:0007669"/>
    <property type="project" value="InterPro"/>
</dbReference>
<dbReference type="PANTHER" id="PTHR44329">
    <property type="entry name" value="SERINE/THREONINE-PROTEIN KINASE TNNI3K-RELATED"/>
    <property type="match status" value="1"/>
</dbReference>
<reference evidence="8" key="1">
    <citation type="journal article" date="2010" name="Science">
        <title>Signatures of adaptation to obligate biotrophy in the Hyaloperonospora arabidopsidis genome.</title>
        <authorList>
            <person name="Baxter L."/>
            <person name="Tripathy S."/>
            <person name="Ishaque N."/>
            <person name="Boot N."/>
            <person name="Cabral A."/>
            <person name="Kemen E."/>
            <person name="Thines M."/>
            <person name="Ah-Fong A."/>
            <person name="Anderson R."/>
            <person name="Badejoko W."/>
            <person name="Bittner-Eddy P."/>
            <person name="Boore J.L."/>
            <person name="Chibucos M.C."/>
            <person name="Coates M."/>
            <person name="Dehal P."/>
            <person name="Delehaunty K."/>
            <person name="Dong S."/>
            <person name="Downton P."/>
            <person name="Dumas B."/>
            <person name="Fabro G."/>
            <person name="Fronick C."/>
            <person name="Fuerstenberg S.I."/>
            <person name="Fulton L."/>
            <person name="Gaulin E."/>
            <person name="Govers F."/>
            <person name="Hughes L."/>
            <person name="Humphray S."/>
            <person name="Jiang R.H."/>
            <person name="Judelson H."/>
            <person name="Kamoun S."/>
            <person name="Kyung K."/>
            <person name="Meijer H."/>
            <person name="Minx P."/>
            <person name="Morris P."/>
            <person name="Nelson J."/>
            <person name="Phuntumart V."/>
            <person name="Qutob D."/>
            <person name="Rehmany A."/>
            <person name="Rougon-Cardoso A."/>
            <person name="Ryden P."/>
            <person name="Torto-Alalibo T."/>
            <person name="Studholme D."/>
            <person name="Wang Y."/>
            <person name="Win J."/>
            <person name="Wood J."/>
            <person name="Clifton S.W."/>
            <person name="Rogers J."/>
            <person name="Van den Ackerveken G."/>
            <person name="Jones J.D."/>
            <person name="McDowell J.M."/>
            <person name="Beynon J."/>
            <person name="Tyler B.M."/>
        </authorList>
    </citation>
    <scope>NUCLEOTIDE SEQUENCE [LARGE SCALE GENOMIC DNA]</scope>
    <source>
        <strain evidence="8">Emoy2</strain>
    </source>
</reference>
<feature type="compositionally biased region" description="Low complexity" evidence="3">
    <location>
        <begin position="812"/>
        <end position="830"/>
    </location>
</feature>
<dbReference type="GO" id="GO:0004674">
    <property type="term" value="F:protein serine/threonine kinase activity"/>
    <property type="evidence" value="ECO:0007669"/>
    <property type="project" value="TreeGrafter"/>
</dbReference>
<feature type="signal peptide" evidence="5">
    <location>
        <begin position="1"/>
        <end position="37"/>
    </location>
</feature>
<dbReference type="PROSITE" id="PS50011">
    <property type="entry name" value="PROTEIN_KINASE_DOM"/>
    <property type="match status" value="1"/>
</dbReference>
<dbReference type="Pfam" id="PF07714">
    <property type="entry name" value="PK_Tyr_Ser-Thr"/>
    <property type="match status" value="2"/>
</dbReference>
<dbReference type="EnsemblProtists" id="HpaT807240">
    <property type="protein sequence ID" value="HpaP807240"/>
    <property type="gene ID" value="HpaG807240"/>
</dbReference>
<organism evidence="7 8">
    <name type="scientific">Hyaloperonospora arabidopsidis (strain Emoy2)</name>
    <name type="common">Downy mildew agent</name>
    <name type="synonym">Peronospora arabidopsidis</name>
    <dbReference type="NCBI Taxonomy" id="559515"/>
    <lineage>
        <taxon>Eukaryota</taxon>
        <taxon>Sar</taxon>
        <taxon>Stramenopiles</taxon>
        <taxon>Oomycota</taxon>
        <taxon>Peronosporomycetes</taxon>
        <taxon>Peronosporales</taxon>
        <taxon>Peronosporaceae</taxon>
        <taxon>Hyaloperonospora</taxon>
    </lineage>
</organism>
<reference evidence="7" key="2">
    <citation type="submission" date="2015-06" db="UniProtKB">
        <authorList>
            <consortium name="EnsemblProtists"/>
        </authorList>
    </citation>
    <scope>IDENTIFICATION</scope>
    <source>
        <strain evidence="7">Emoy2</strain>
    </source>
</reference>
<evidence type="ECO:0000256" key="1">
    <source>
        <dbReference type="ARBA" id="ARBA00022614"/>
    </source>
</evidence>
<keyword evidence="2" id="KW-0677">Repeat</keyword>
<dbReference type="AlphaFoldDB" id="M4BLF5"/>
<feature type="region of interest" description="Disordered" evidence="3">
    <location>
        <begin position="812"/>
        <end position="866"/>
    </location>
</feature>
<dbReference type="GO" id="GO:0005524">
    <property type="term" value="F:ATP binding"/>
    <property type="evidence" value="ECO:0007669"/>
    <property type="project" value="InterPro"/>
</dbReference>
<dbReference type="InterPro" id="IPR011009">
    <property type="entry name" value="Kinase-like_dom_sf"/>
</dbReference>
<feature type="transmembrane region" description="Helical" evidence="4">
    <location>
        <begin position="356"/>
        <end position="385"/>
    </location>
</feature>
<keyword evidence="4" id="KW-0812">Transmembrane</keyword>
<feature type="domain" description="Protein kinase" evidence="6">
    <location>
        <begin position="538"/>
        <end position="965"/>
    </location>
</feature>
<proteinExistence type="predicted"/>
<dbReference type="InterPro" id="IPR001611">
    <property type="entry name" value="Leu-rich_rpt"/>
</dbReference>
<evidence type="ECO:0000259" key="6">
    <source>
        <dbReference type="PROSITE" id="PS50011"/>
    </source>
</evidence>
<dbReference type="Gene3D" id="1.10.510.10">
    <property type="entry name" value="Transferase(Phosphotransferase) domain 1"/>
    <property type="match status" value="2"/>
</dbReference>
<dbReference type="SUPFAM" id="SSF56112">
    <property type="entry name" value="Protein kinase-like (PK-like)"/>
    <property type="match status" value="1"/>
</dbReference>
<name>M4BLF5_HYAAE</name>
<feature type="region of interest" description="Disordered" evidence="3">
    <location>
        <begin position="322"/>
        <end position="350"/>
    </location>
</feature>
<feature type="compositionally biased region" description="Polar residues" evidence="3">
    <location>
        <begin position="322"/>
        <end position="333"/>
    </location>
</feature>
<sequence length="1026" mass="109933">MNGSIAARQPRRYEATRRHLLPLLLLLYSVATSHVAAESCVYASTLVADASDATAIVYDAACNPRSFQVVGGSTVERSLNLSNLDVVAVQSYPRVYQLLLNNNELEAFVATDSDNDMKDLQLSSNLITDLSSSSFPQRLSYLDLSKNSITTLSSATPWPESGDLQTLLLHGNSLKSVAADTFMKFGALRSLSLSSTGISNLDDLMLPVSLRTLNASKNSFTSASTSFENLPTALQYLNLEGNGIKKVSGVTFASTLRKVSLSDNPLSTIEICRSDVIVFETLTELTAPSSVSSTCSNSSATSMDIHGVTICVFEDEVCISASATDSKPGSSTAAVIPDIPSGSSDGTSSSTSSDSIFSAGSIGIIGGTFFLVGILLSALAFGLVWKKRRDNDSSPTRCPALKINRDRRLGSSGGNFVVFTGSGRTSRVNRIIVNDNYLDSKNESTSTFGSTGIRTPDEAAWTIYESPLDKYNPVALLEPSPNGDKNFLGASTISLQARSKLKIKVDLDDLLVYEIPPEEIQMRRALCMASSKMSSKAALALSSVGVGNARKKVDSALFLAEYQGYKVVIHALVRSKKQLEKRFIEQIRLAASLDHASIVHFIGVTTGCSTTASRRRGSSAAMSRAPYASYGPANTVDESRGSSTTKSRYPNMGAPSWHLGVVFEYMQHGSLASMFAAERCRREGKGYYPNSSVAAAIGSGSGNIFSWYPMFANSNASVNANPNADWRCKLSIALDVAMGLVYLHANYHAHGRVCARKVLVNEQGEAKLSAMDVLLPSDLASSKDDAYGKVDDFRGSLRDSARWTVQKITGLRSTRSSRAQRRQASGNRSRYANNSGESDASGASGISSVTLDDNNSRSGENPALAEGLNDLNESSLKSSGIGSSIVAAQRDDVYAFGTFLWELDTMTAVEEDLASSRMPAGHGGNPHLLTFSADCPSELQELARQCWHEVPSERPDAIDVQEELVRVLEGRLTTTNHVPLNWTRPSYFSSTSAISSLSSSDLSSLPSSCSAMAVSVVDLRSGRMAK</sequence>
<dbReference type="VEuPathDB" id="FungiDB:HpaG807240"/>
<dbReference type="Gene3D" id="3.80.10.10">
    <property type="entry name" value="Ribonuclease Inhibitor"/>
    <property type="match status" value="1"/>
</dbReference>
<dbReference type="SUPFAM" id="SSF52058">
    <property type="entry name" value="L domain-like"/>
    <property type="match status" value="1"/>
</dbReference>
<feature type="chain" id="PRO_5004048969" description="Protein kinase domain-containing protein" evidence="5">
    <location>
        <begin position="38"/>
        <end position="1026"/>
    </location>
</feature>
<dbReference type="STRING" id="559515.M4BLF5"/>
<dbReference type="EMBL" id="JH598381">
    <property type="status" value="NOT_ANNOTATED_CDS"/>
    <property type="molecule type" value="Genomic_DNA"/>
</dbReference>
<keyword evidence="8" id="KW-1185">Reference proteome</keyword>
<dbReference type="InParanoid" id="M4BLF5"/>
<dbReference type="InterPro" id="IPR032675">
    <property type="entry name" value="LRR_dom_sf"/>
</dbReference>
<keyword evidence="4" id="KW-1133">Transmembrane helix</keyword>
<feature type="compositionally biased region" description="Low complexity" evidence="3">
    <location>
        <begin position="338"/>
        <end position="350"/>
    </location>
</feature>
<dbReference type="HOGENOM" id="CLU_015876_0_0_1"/>
<keyword evidence="4" id="KW-0472">Membrane</keyword>
<dbReference type="Proteomes" id="UP000011713">
    <property type="component" value="Unassembled WGS sequence"/>
</dbReference>
<evidence type="ECO:0000256" key="5">
    <source>
        <dbReference type="SAM" id="SignalP"/>
    </source>
</evidence>
<protein>
    <recommendedName>
        <fullName evidence="6">Protein kinase domain-containing protein</fullName>
    </recommendedName>
</protein>
<dbReference type="InterPro" id="IPR001245">
    <property type="entry name" value="Ser-Thr/Tyr_kinase_cat_dom"/>
</dbReference>
<evidence type="ECO:0000256" key="2">
    <source>
        <dbReference type="ARBA" id="ARBA00022737"/>
    </source>
</evidence>